<dbReference type="PANTHER" id="PTHR43174:SF3">
    <property type="entry name" value="UDP-N-ACETYLGLUCOSAMINE 2-EPIMERASE"/>
    <property type="match status" value="1"/>
</dbReference>
<gene>
    <name evidence="2" type="primary">neuC</name>
    <name evidence="2" type="ORF">U0R10_06845</name>
</gene>
<dbReference type="InterPro" id="IPR029767">
    <property type="entry name" value="WecB-like"/>
</dbReference>
<organism evidence="2 3">
    <name type="scientific">Aquirufa avitistagni</name>
    <dbReference type="NCBI Taxonomy" id="3104728"/>
    <lineage>
        <taxon>Bacteria</taxon>
        <taxon>Pseudomonadati</taxon>
        <taxon>Bacteroidota</taxon>
        <taxon>Cytophagia</taxon>
        <taxon>Cytophagales</taxon>
        <taxon>Flectobacillaceae</taxon>
        <taxon>Aquirufa</taxon>
    </lineage>
</organism>
<dbReference type="Pfam" id="PF02350">
    <property type="entry name" value="Epimerase_2"/>
    <property type="match status" value="1"/>
</dbReference>
<dbReference type="PANTHER" id="PTHR43174">
    <property type="entry name" value="UDP-N-ACETYLGLUCOSAMINE 2-EPIMERASE"/>
    <property type="match status" value="1"/>
</dbReference>
<dbReference type="SUPFAM" id="SSF53756">
    <property type="entry name" value="UDP-Glycosyltransferase/glycogen phosphorylase"/>
    <property type="match status" value="1"/>
</dbReference>
<dbReference type="GO" id="GO:0016798">
    <property type="term" value="F:hydrolase activity, acting on glycosyl bonds"/>
    <property type="evidence" value="ECO:0007669"/>
    <property type="project" value="UniProtKB-KW"/>
</dbReference>
<dbReference type="Gene3D" id="3.40.50.2000">
    <property type="entry name" value="Glycogen Phosphorylase B"/>
    <property type="match status" value="2"/>
</dbReference>
<keyword evidence="2" id="KW-0378">Hydrolase</keyword>
<reference evidence="2 3" key="1">
    <citation type="submission" date="2024-03" db="EMBL/GenBank/DDBJ databases">
        <title>Aquirufa genome sequencing.</title>
        <authorList>
            <person name="Pitt A."/>
            <person name="Hahn M.W."/>
        </authorList>
    </citation>
    <scope>NUCLEOTIDE SEQUENCE [LARGE SCALE GENOMIC DNA]</scope>
    <source>
        <strain evidence="2 3">OSTEICH-129V</strain>
    </source>
</reference>
<dbReference type="Proteomes" id="UP001598138">
    <property type="component" value="Unassembled WGS sequence"/>
</dbReference>
<feature type="domain" description="UDP-N-acetylglucosamine 2-epimerase" evidence="1">
    <location>
        <begin position="25"/>
        <end position="359"/>
    </location>
</feature>
<dbReference type="RefSeq" id="WP_377983214.1">
    <property type="nucleotide sequence ID" value="NZ_JBBKXZ010000002.1"/>
</dbReference>
<dbReference type="InterPro" id="IPR020004">
    <property type="entry name" value="UDP-GlcNAc_Epase"/>
</dbReference>
<sequence>MRIGVLTSSRADFGIYQSLLDQIIEDSFFDLTIIAFGMHCSPIYGDTIREIKAKYTCKIDTIPCLLGSDDIPSITTSFGITVLKFADYWAVNSYDIVICLGDRFEMTAAVQAGLLANIKFAHIHGGETTLGALDNIFRHQITLASKYHFVSTSIFAEKVEELIGKKDGIFCVGSISLDGIEEFEFTPEKELRDSYKFPNGEYILVTFHPETVNNLDLEIQLKALIDAFEVVIKKYNIIITMPNADAAGSRIRSSFIEFNQIFDGKVLLVESFGKKNYFSAMKYAKLLVGNTSSGIIEAASLGKFVLNIGDRQKGRAQSGNVINVGFENILEGFQQALIEDSYLGENIYKKSNAVEKIVLELKKINEAL</sequence>
<dbReference type="NCBIfam" id="TIGR03568">
    <property type="entry name" value="NeuC_NnaA"/>
    <property type="match status" value="1"/>
</dbReference>
<protein>
    <submittedName>
        <fullName evidence="2">UDP-N-acetylglucosamine 2-epimerase</fullName>
        <ecNumber evidence="2">3.2.1.183</ecNumber>
    </submittedName>
</protein>
<evidence type="ECO:0000313" key="2">
    <source>
        <dbReference type="EMBL" id="MFD3394332.1"/>
    </source>
</evidence>
<evidence type="ECO:0000259" key="1">
    <source>
        <dbReference type="Pfam" id="PF02350"/>
    </source>
</evidence>
<keyword evidence="2" id="KW-0326">Glycosidase</keyword>
<accession>A0ABW6DBP8</accession>
<dbReference type="InterPro" id="IPR003331">
    <property type="entry name" value="UDP_GlcNAc_Epimerase_2_dom"/>
</dbReference>
<name>A0ABW6DBP8_9BACT</name>
<dbReference type="EMBL" id="JBBKXZ010000002">
    <property type="protein sequence ID" value="MFD3394332.1"/>
    <property type="molecule type" value="Genomic_DNA"/>
</dbReference>
<evidence type="ECO:0000313" key="3">
    <source>
        <dbReference type="Proteomes" id="UP001598138"/>
    </source>
</evidence>
<proteinExistence type="predicted"/>
<comment type="caution">
    <text evidence="2">The sequence shown here is derived from an EMBL/GenBank/DDBJ whole genome shotgun (WGS) entry which is preliminary data.</text>
</comment>
<keyword evidence="3" id="KW-1185">Reference proteome</keyword>
<dbReference type="EC" id="3.2.1.183" evidence="2"/>